<accession>A0A438ICL8</accession>
<protein>
    <recommendedName>
        <fullName evidence="4">Serine-threonine/tyrosine-protein kinase catalytic domain-containing protein</fullName>
    </recommendedName>
</protein>
<name>A0A438ICL8_VITVI</name>
<comment type="caution">
    <text evidence="2">The sequence shown here is derived from an EMBL/GenBank/DDBJ whole genome shotgun (WGS) entry which is preliminary data.</text>
</comment>
<dbReference type="Proteomes" id="UP000288805">
    <property type="component" value="Unassembled WGS sequence"/>
</dbReference>
<sequence length="40" mass="4495">MMQRCWEAVPGNRPSFSEITVELEELLQEVQGTSRASNGN</sequence>
<evidence type="ECO:0000313" key="1">
    <source>
        <dbReference type="EMBL" id="RVW37118.1"/>
    </source>
</evidence>
<evidence type="ECO:0000313" key="2">
    <source>
        <dbReference type="EMBL" id="RVW94466.1"/>
    </source>
</evidence>
<organism evidence="2 3">
    <name type="scientific">Vitis vinifera</name>
    <name type="common">Grape</name>
    <dbReference type="NCBI Taxonomy" id="29760"/>
    <lineage>
        <taxon>Eukaryota</taxon>
        <taxon>Viridiplantae</taxon>
        <taxon>Streptophyta</taxon>
        <taxon>Embryophyta</taxon>
        <taxon>Tracheophyta</taxon>
        <taxon>Spermatophyta</taxon>
        <taxon>Magnoliopsida</taxon>
        <taxon>eudicotyledons</taxon>
        <taxon>Gunneridae</taxon>
        <taxon>Pentapetalae</taxon>
        <taxon>rosids</taxon>
        <taxon>Vitales</taxon>
        <taxon>Vitaceae</taxon>
        <taxon>Viteae</taxon>
        <taxon>Vitis</taxon>
    </lineage>
</organism>
<evidence type="ECO:0008006" key="4">
    <source>
        <dbReference type="Google" id="ProtNLM"/>
    </source>
</evidence>
<evidence type="ECO:0000313" key="3">
    <source>
        <dbReference type="Proteomes" id="UP000288805"/>
    </source>
</evidence>
<dbReference type="AlphaFoldDB" id="A0A438ICL8"/>
<dbReference type="EMBL" id="QGNW01001547">
    <property type="protein sequence ID" value="RVW37118.1"/>
    <property type="molecule type" value="Genomic_DNA"/>
</dbReference>
<dbReference type="EMBL" id="QGNW01000121">
    <property type="protein sequence ID" value="RVW94466.1"/>
    <property type="molecule type" value="Genomic_DNA"/>
</dbReference>
<reference evidence="2 3" key="1">
    <citation type="journal article" date="2018" name="PLoS Genet.">
        <title>Population sequencing reveals clonal diversity and ancestral inbreeding in the grapevine cultivar Chardonnay.</title>
        <authorList>
            <person name="Roach M.J."/>
            <person name="Johnson D.L."/>
            <person name="Bohlmann J."/>
            <person name="van Vuuren H.J."/>
            <person name="Jones S.J."/>
            <person name="Pretorius I.S."/>
            <person name="Schmidt S.A."/>
            <person name="Borneman A.R."/>
        </authorList>
    </citation>
    <scope>NUCLEOTIDE SEQUENCE [LARGE SCALE GENOMIC DNA]</scope>
    <source>
        <strain evidence="3">cv. Chardonnay</strain>
        <strain evidence="2">I10V1</strain>
        <tissue evidence="2">Leaf</tissue>
    </source>
</reference>
<proteinExistence type="predicted"/>
<gene>
    <name evidence="2" type="ORF">CK203_035717</name>
    <name evidence="1" type="ORF">CK203_084583</name>
</gene>